<evidence type="ECO:0000313" key="1">
    <source>
        <dbReference type="EMBL" id="KAF5201657.1"/>
    </source>
</evidence>
<evidence type="ECO:0000313" key="2">
    <source>
        <dbReference type="Proteomes" id="UP000554482"/>
    </source>
</evidence>
<reference evidence="1 2" key="1">
    <citation type="submission" date="2020-06" db="EMBL/GenBank/DDBJ databases">
        <title>Transcriptomic and genomic resources for Thalictrum thalictroides and T. hernandezii: Facilitating candidate gene discovery in an emerging model plant lineage.</title>
        <authorList>
            <person name="Arias T."/>
            <person name="Riano-Pachon D.M."/>
            <person name="Di Stilio V.S."/>
        </authorList>
    </citation>
    <scope>NUCLEOTIDE SEQUENCE [LARGE SCALE GENOMIC DNA]</scope>
    <source>
        <strain evidence="2">cv. WT478/WT964</strain>
        <tissue evidence="1">Leaves</tissue>
    </source>
</reference>
<dbReference type="EMBL" id="JABWDY010009141">
    <property type="protein sequence ID" value="KAF5201657.1"/>
    <property type="molecule type" value="Genomic_DNA"/>
</dbReference>
<protein>
    <submittedName>
        <fullName evidence="1">Uncharacterized protein</fullName>
    </submittedName>
</protein>
<proteinExistence type="predicted"/>
<keyword evidence="2" id="KW-1185">Reference proteome</keyword>
<gene>
    <name evidence="1" type="ORF">FRX31_008756</name>
</gene>
<organism evidence="1 2">
    <name type="scientific">Thalictrum thalictroides</name>
    <name type="common">Rue-anemone</name>
    <name type="synonym">Anemone thalictroides</name>
    <dbReference type="NCBI Taxonomy" id="46969"/>
    <lineage>
        <taxon>Eukaryota</taxon>
        <taxon>Viridiplantae</taxon>
        <taxon>Streptophyta</taxon>
        <taxon>Embryophyta</taxon>
        <taxon>Tracheophyta</taxon>
        <taxon>Spermatophyta</taxon>
        <taxon>Magnoliopsida</taxon>
        <taxon>Ranunculales</taxon>
        <taxon>Ranunculaceae</taxon>
        <taxon>Thalictroideae</taxon>
        <taxon>Thalictrum</taxon>
    </lineage>
</organism>
<comment type="caution">
    <text evidence="1">The sequence shown here is derived from an EMBL/GenBank/DDBJ whole genome shotgun (WGS) entry which is preliminary data.</text>
</comment>
<dbReference type="Proteomes" id="UP000554482">
    <property type="component" value="Unassembled WGS sequence"/>
</dbReference>
<sequence>MTHTTTSIFNKIAVSILLLPFSKLNRDEVWANNPNPEHHHFLSVPHFPCITSTPMMSDDDAEEPEDPKAVVAFSIPDLAPGMR</sequence>
<name>A0A7J6WXM0_THATH</name>
<accession>A0A7J6WXM0</accession>
<dbReference type="AlphaFoldDB" id="A0A7J6WXM0"/>